<evidence type="ECO:0008006" key="6">
    <source>
        <dbReference type="Google" id="ProtNLM"/>
    </source>
</evidence>
<keyword evidence="5" id="KW-1185">Reference proteome</keyword>
<dbReference type="Pfam" id="PF00201">
    <property type="entry name" value="UDPGT"/>
    <property type="match status" value="1"/>
</dbReference>
<evidence type="ECO:0000256" key="3">
    <source>
        <dbReference type="ARBA" id="ARBA00023241"/>
    </source>
</evidence>
<dbReference type="PANTHER" id="PTHR48047">
    <property type="entry name" value="GLYCOSYLTRANSFERASE"/>
    <property type="match status" value="1"/>
</dbReference>
<reference evidence="5" key="1">
    <citation type="journal article" date="2020" name="Nat. Commun.">
        <title>Genome assembly of wild tea tree DASZ reveals pedigree and selection history of tea varieties.</title>
        <authorList>
            <person name="Zhang W."/>
            <person name="Zhang Y."/>
            <person name="Qiu H."/>
            <person name="Guo Y."/>
            <person name="Wan H."/>
            <person name="Zhang X."/>
            <person name="Scossa F."/>
            <person name="Alseekh S."/>
            <person name="Zhang Q."/>
            <person name="Wang P."/>
            <person name="Xu L."/>
            <person name="Schmidt M.H."/>
            <person name="Jia X."/>
            <person name="Li D."/>
            <person name="Zhu A."/>
            <person name="Guo F."/>
            <person name="Chen W."/>
            <person name="Ni D."/>
            <person name="Usadel B."/>
            <person name="Fernie A.R."/>
            <person name="Wen W."/>
        </authorList>
    </citation>
    <scope>NUCLEOTIDE SEQUENCE [LARGE SCALE GENOMIC DNA]</scope>
    <source>
        <strain evidence="5">cv. G240</strain>
    </source>
</reference>
<gene>
    <name evidence="4" type="ORF">HYC85_030031</name>
</gene>
<accession>A0A7J7FZI7</accession>
<dbReference type="GO" id="GO:0035251">
    <property type="term" value="F:UDP-glucosyltransferase activity"/>
    <property type="evidence" value="ECO:0007669"/>
    <property type="project" value="TreeGrafter"/>
</dbReference>
<keyword evidence="2" id="KW-0808">Transferase</keyword>
<dbReference type="InterPro" id="IPR002213">
    <property type="entry name" value="UDP_glucos_trans"/>
</dbReference>
<comment type="caution">
    <text evidence="4">The sequence shown here is derived from an EMBL/GenBank/DDBJ whole genome shotgun (WGS) entry which is preliminary data.</text>
</comment>
<proteinExistence type="inferred from homology"/>
<dbReference type="SUPFAM" id="SSF53756">
    <property type="entry name" value="UDP-Glycosyltransferase/glycogen phosphorylase"/>
    <property type="match status" value="1"/>
</dbReference>
<dbReference type="PANTHER" id="PTHR48047:SF8">
    <property type="entry name" value="FLAVONOL 3-O-GLUCOSYLTRANSFERASE UGT89B1"/>
    <property type="match status" value="1"/>
</dbReference>
<evidence type="ECO:0000313" key="4">
    <source>
        <dbReference type="EMBL" id="KAF5933860.1"/>
    </source>
</evidence>
<dbReference type="EMBL" id="JACBKZ010000014">
    <property type="protein sequence ID" value="KAF5933860.1"/>
    <property type="molecule type" value="Genomic_DNA"/>
</dbReference>
<organism evidence="4 5">
    <name type="scientific">Camellia sinensis</name>
    <name type="common">Tea plant</name>
    <name type="synonym">Thea sinensis</name>
    <dbReference type="NCBI Taxonomy" id="4442"/>
    <lineage>
        <taxon>Eukaryota</taxon>
        <taxon>Viridiplantae</taxon>
        <taxon>Streptophyta</taxon>
        <taxon>Embryophyta</taxon>
        <taxon>Tracheophyta</taxon>
        <taxon>Spermatophyta</taxon>
        <taxon>Magnoliopsida</taxon>
        <taxon>eudicotyledons</taxon>
        <taxon>Gunneridae</taxon>
        <taxon>Pentapetalae</taxon>
        <taxon>asterids</taxon>
        <taxon>Ericales</taxon>
        <taxon>Theaceae</taxon>
        <taxon>Camellia</taxon>
    </lineage>
</organism>
<dbReference type="AlphaFoldDB" id="A0A7J7FZI7"/>
<sequence>MEALAAALECSGVHVVWCVKASDQRHVVGDDGTIPNGFKDCVGDRAPQVEILRHWVVGAVVTHCGWNSVLESILTGVLMLTWPMNADQFTDAKLLVDQLDVAIRACEGGSQNVPNVLGESIIGSQVERAQVMQLRNVAKDAVKRGSSTRDLEELVKIHACLYMAYPLALIDHIQSIIDYTCQFYRGTSGRLFLVLVPVRIKVCHLPRPNRWQRKNLLDSVNENGVMYDQLDVIKQAVSFQKGKFGKQSMIVMEEKIWKIVHLAMLWSVWKLKNECVFKETKPDFADLIELVKVRVALWAKSNLKELKYSIHDIVSNLKQVHNSTISLM</sequence>
<evidence type="ECO:0000256" key="1">
    <source>
        <dbReference type="ARBA" id="ARBA00009995"/>
    </source>
</evidence>
<protein>
    <recommendedName>
        <fullName evidence="6">UDP-glycosyltransferases domain-containing protein</fullName>
    </recommendedName>
</protein>
<dbReference type="Gene3D" id="3.40.50.2000">
    <property type="entry name" value="Glycogen Phosphorylase B"/>
    <property type="match status" value="1"/>
</dbReference>
<name>A0A7J7FZI7_CAMSI</name>
<evidence type="ECO:0000313" key="5">
    <source>
        <dbReference type="Proteomes" id="UP000593564"/>
    </source>
</evidence>
<dbReference type="Proteomes" id="UP000593564">
    <property type="component" value="Unassembled WGS sequence"/>
</dbReference>
<reference evidence="4 5" key="2">
    <citation type="submission" date="2020-07" db="EMBL/GenBank/DDBJ databases">
        <title>Genome assembly of wild tea tree DASZ reveals pedigree and selection history of tea varieties.</title>
        <authorList>
            <person name="Zhang W."/>
        </authorList>
    </citation>
    <scope>NUCLEOTIDE SEQUENCE [LARGE SCALE GENOMIC DNA]</scope>
    <source>
        <strain evidence="5">cv. G240</strain>
        <tissue evidence="4">Leaf</tissue>
    </source>
</reference>
<dbReference type="GO" id="GO:0009813">
    <property type="term" value="P:flavonoid biosynthetic process"/>
    <property type="evidence" value="ECO:0007669"/>
    <property type="project" value="UniProtKB-KW"/>
</dbReference>
<comment type="similarity">
    <text evidence="1">Belongs to the UDP-glycosyltransferase family.</text>
</comment>
<evidence type="ECO:0000256" key="2">
    <source>
        <dbReference type="ARBA" id="ARBA00022679"/>
    </source>
</evidence>
<keyword evidence="3" id="KW-0284">Flavonoid biosynthesis</keyword>
<dbReference type="CDD" id="cd03784">
    <property type="entry name" value="GT1_Gtf-like"/>
    <property type="match status" value="1"/>
</dbReference>